<dbReference type="EMBL" id="LSRX01000840">
    <property type="protein sequence ID" value="OLP87838.1"/>
    <property type="molecule type" value="Genomic_DNA"/>
</dbReference>
<comment type="caution">
    <text evidence="1">The sequence shown here is derived from an EMBL/GenBank/DDBJ whole genome shotgun (WGS) entry which is preliminary data.</text>
</comment>
<reference evidence="1 2" key="1">
    <citation type="submission" date="2016-02" db="EMBL/GenBank/DDBJ databases">
        <title>Genome analysis of coral dinoflagellate symbionts highlights evolutionary adaptations to a symbiotic lifestyle.</title>
        <authorList>
            <person name="Aranda M."/>
            <person name="Li Y."/>
            <person name="Liew Y.J."/>
            <person name="Baumgarten S."/>
            <person name="Simakov O."/>
            <person name="Wilson M."/>
            <person name="Piel J."/>
            <person name="Ashoor H."/>
            <person name="Bougouffa S."/>
            <person name="Bajic V.B."/>
            <person name="Ryu T."/>
            <person name="Ravasi T."/>
            <person name="Bayer T."/>
            <person name="Micklem G."/>
            <person name="Kim H."/>
            <person name="Bhak J."/>
            <person name="Lajeunesse T.C."/>
            <person name="Voolstra C.R."/>
        </authorList>
    </citation>
    <scope>NUCLEOTIDE SEQUENCE [LARGE SCALE GENOMIC DNA]</scope>
    <source>
        <strain evidence="1 2">CCMP2467</strain>
    </source>
</reference>
<name>A0A1Q9CY19_SYMMI</name>
<proteinExistence type="predicted"/>
<accession>A0A1Q9CY19</accession>
<dbReference type="AlphaFoldDB" id="A0A1Q9CY19"/>
<keyword evidence="2" id="KW-1185">Reference proteome</keyword>
<protein>
    <submittedName>
        <fullName evidence="1">Uncharacterized protein</fullName>
    </submittedName>
</protein>
<sequence length="727" mass="77567">MSVSKPPTYTASRAMVAMEAGQASEAPSAPAYSAMRIFLVGKDATFLLDDLDNSVAGSGTCPVLRSAYGVLAKRQPARGARNREDVPPCNSFATQQSACKASFPGPAIFSPLLSLQPVTRPPGGCWQTPLAALRDHARECRPKLQTTGRVVPIAIAAALRDVARARAAGLLARELSIQKSCSKTSLLWSSSLTPPPGWQTHRNEVASALCEATATRPLHRSEDARRGTSGVVLTEEEECAGNGFVLDMALLWRDNISMIFTAEELRSGSQGVCKATLGGVACPVRQERAGLPSHPLGDYTRPTSGLISFTGTFRSDIHVSRSTAAYSTAAYGGSHAARLVGVGTKLVVSGMLPRTEASLSSTGDARSGAAWCYDVAQCYAFWVSAPGHAEAIVDYLRATCITDRHFMSAARTFRSTCAPASRQMKKRPGGVRGGSMCAERNAHAPTARQWPRLLASLRERRRGVSPAREELLQKAASCAAAYGATTLGETARMALQARGAMLGANSSLAHCRSSKMGTVSKNVGVEALEASLSHCNVSRDTNMPDESLRDLTWKVTGILAARARRKQHPTRANLPSSPANYCAAAVQRTGKQLGLPDIIPAMGAAPRSVAANVFSDTPKPRMRSNFREQECTSAPGISSDWTTFGIRQSVRIVSMCACISSFQLRPTGLDAEPETSMRCHIAYHALATLVIHKPGISCRESQLVVSGGQEQDSDWMWSETVVSCARS</sequence>
<evidence type="ECO:0000313" key="1">
    <source>
        <dbReference type="EMBL" id="OLP87838.1"/>
    </source>
</evidence>
<dbReference type="Proteomes" id="UP000186817">
    <property type="component" value="Unassembled WGS sequence"/>
</dbReference>
<organism evidence="1 2">
    <name type="scientific">Symbiodinium microadriaticum</name>
    <name type="common">Dinoflagellate</name>
    <name type="synonym">Zooxanthella microadriatica</name>
    <dbReference type="NCBI Taxonomy" id="2951"/>
    <lineage>
        <taxon>Eukaryota</taxon>
        <taxon>Sar</taxon>
        <taxon>Alveolata</taxon>
        <taxon>Dinophyceae</taxon>
        <taxon>Suessiales</taxon>
        <taxon>Symbiodiniaceae</taxon>
        <taxon>Symbiodinium</taxon>
    </lineage>
</organism>
<gene>
    <name evidence="1" type="ORF">AK812_SmicGene30892</name>
</gene>
<evidence type="ECO:0000313" key="2">
    <source>
        <dbReference type="Proteomes" id="UP000186817"/>
    </source>
</evidence>